<dbReference type="InterPro" id="IPR013785">
    <property type="entry name" value="Aldolase_TIM"/>
</dbReference>
<keyword evidence="4" id="KW-0479">Metal-binding</keyword>
<sequence>MPTVKGIVYTVRSSLYVALTNHSNTLTLLDSRGSGFKMNSSFEPLPAGFEPTASQVLEAVEAACNEREPPFESIVFAGKGEPTLRLPVMLEVARALKAKGAMTLRLNTNGLCNLHHQRDIVPELQGSIDAVSVALNTADPRQYHELMTPECSGREALDAVAQFVQRCVAAGLKVECTAVERPGVDLDAVRALAESLKASFRSRTFTK</sequence>
<keyword evidence="6" id="KW-0411">Iron-sulfur</keyword>
<evidence type="ECO:0000256" key="2">
    <source>
        <dbReference type="ARBA" id="ARBA00022485"/>
    </source>
</evidence>
<proteinExistence type="predicted"/>
<dbReference type="InterPro" id="IPR007197">
    <property type="entry name" value="rSAM"/>
</dbReference>
<feature type="domain" description="Radical SAM core" evidence="8">
    <location>
        <begin position="46"/>
        <end position="164"/>
    </location>
</feature>
<evidence type="ECO:0000256" key="6">
    <source>
        <dbReference type="ARBA" id="ARBA00023014"/>
    </source>
</evidence>
<evidence type="ECO:0000256" key="4">
    <source>
        <dbReference type="ARBA" id="ARBA00022723"/>
    </source>
</evidence>
<dbReference type="InterPro" id="IPR023821">
    <property type="entry name" value="rSAM_TatD-assoc"/>
</dbReference>
<dbReference type="InterPro" id="IPR058240">
    <property type="entry name" value="rSAM_sf"/>
</dbReference>
<accession>A0A7S4CR33</accession>
<evidence type="ECO:0000256" key="5">
    <source>
        <dbReference type="ARBA" id="ARBA00023004"/>
    </source>
</evidence>
<evidence type="ECO:0000256" key="1">
    <source>
        <dbReference type="ARBA" id="ARBA00001966"/>
    </source>
</evidence>
<dbReference type="GO" id="GO:0046872">
    <property type="term" value="F:metal ion binding"/>
    <property type="evidence" value="ECO:0007669"/>
    <property type="project" value="UniProtKB-KW"/>
</dbReference>
<dbReference type="GO" id="GO:0003824">
    <property type="term" value="F:catalytic activity"/>
    <property type="evidence" value="ECO:0007669"/>
    <property type="project" value="InterPro"/>
</dbReference>
<dbReference type="PANTHER" id="PTHR30352:SF5">
    <property type="entry name" value="PYRUVATE FORMATE-LYASE 1-ACTIVATING ENZYME"/>
    <property type="match status" value="1"/>
</dbReference>
<keyword evidence="5" id="KW-0408">Iron</keyword>
<dbReference type="InterPro" id="IPR034457">
    <property type="entry name" value="Organic_radical-activating"/>
</dbReference>
<dbReference type="EMBL" id="HBJA01043722">
    <property type="protein sequence ID" value="CAE0803949.1"/>
    <property type="molecule type" value="Transcribed_RNA"/>
</dbReference>
<dbReference type="GO" id="GO:0051539">
    <property type="term" value="F:4 iron, 4 sulfur cluster binding"/>
    <property type="evidence" value="ECO:0007669"/>
    <property type="project" value="UniProtKB-KW"/>
</dbReference>
<dbReference type="Pfam" id="PF04055">
    <property type="entry name" value="Radical_SAM"/>
    <property type="match status" value="1"/>
</dbReference>
<dbReference type="SUPFAM" id="SSF102114">
    <property type="entry name" value="Radical SAM enzymes"/>
    <property type="match status" value="1"/>
</dbReference>
<evidence type="ECO:0000256" key="3">
    <source>
        <dbReference type="ARBA" id="ARBA00022691"/>
    </source>
</evidence>
<gene>
    <name evidence="9" type="ORF">EGYM00163_LOCUS15073</name>
</gene>
<dbReference type="Gene3D" id="3.20.20.70">
    <property type="entry name" value="Aldolase class I"/>
    <property type="match status" value="1"/>
</dbReference>
<protein>
    <recommendedName>
        <fullName evidence="8">Radical SAM core domain-containing protein</fullName>
    </recommendedName>
</protein>
<dbReference type="AlphaFoldDB" id="A0A7S4CR33"/>
<evidence type="ECO:0000313" key="9">
    <source>
        <dbReference type="EMBL" id="CAE0803949.1"/>
    </source>
</evidence>
<name>A0A7S4CR33_9EUGL</name>
<reference evidence="9" key="1">
    <citation type="submission" date="2021-01" db="EMBL/GenBank/DDBJ databases">
        <authorList>
            <person name="Corre E."/>
            <person name="Pelletier E."/>
            <person name="Niang G."/>
            <person name="Scheremetjew M."/>
            <person name="Finn R."/>
            <person name="Kale V."/>
            <person name="Holt S."/>
            <person name="Cochrane G."/>
            <person name="Meng A."/>
            <person name="Brown T."/>
            <person name="Cohen L."/>
        </authorList>
    </citation>
    <scope>NUCLEOTIDE SEQUENCE</scope>
    <source>
        <strain evidence="9">CCMP1594</strain>
    </source>
</reference>
<dbReference type="PANTHER" id="PTHR30352">
    <property type="entry name" value="PYRUVATE FORMATE-LYASE-ACTIVATING ENZYME"/>
    <property type="match status" value="1"/>
</dbReference>
<comment type="cofactor">
    <cofactor evidence="1">
        <name>[4Fe-4S] cluster</name>
        <dbReference type="ChEBI" id="CHEBI:49883"/>
    </cofactor>
</comment>
<evidence type="ECO:0000256" key="7">
    <source>
        <dbReference type="ARBA" id="ARBA00023128"/>
    </source>
</evidence>
<organism evidence="9">
    <name type="scientific">Eutreptiella gymnastica</name>
    <dbReference type="NCBI Taxonomy" id="73025"/>
    <lineage>
        <taxon>Eukaryota</taxon>
        <taxon>Discoba</taxon>
        <taxon>Euglenozoa</taxon>
        <taxon>Euglenida</taxon>
        <taxon>Spirocuta</taxon>
        <taxon>Euglenophyceae</taxon>
        <taxon>Eutreptiales</taxon>
        <taxon>Eutreptiaceae</taxon>
        <taxon>Eutreptiella</taxon>
    </lineage>
</organism>
<keyword evidence="2" id="KW-0004">4Fe-4S</keyword>
<keyword evidence="3" id="KW-0949">S-adenosyl-L-methionine</keyword>
<evidence type="ECO:0000259" key="8">
    <source>
        <dbReference type="Pfam" id="PF04055"/>
    </source>
</evidence>
<dbReference type="NCBIfam" id="TIGR04038">
    <property type="entry name" value="tatD_link_rSAM"/>
    <property type="match status" value="1"/>
</dbReference>
<dbReference type="CDD" id="cd01335">
    <property type="entry name" value="Radical_SAM"/>
    <property type="match status" value="1"/>
</dbReference>
<keyword evidence="7" id="KW-0496">Mitochondrion</keyword>